<name>K0IMD3_NITGG</name>
<reference evidence="1 2" key="1">
    <citation type="journal article" date="2012" name="Environ. Microbiol.">
        <title>The genome of the ammonia-oxidizing Candidatus Nitrososphaera gargensis: insights into metabolic versatility and environmental adaptations.</title>
        <authorList>
            <person name="Spang A."/>
            <person name="Poehlein A."/>
            <person name="Offre P."/>
            <person name="Zumbragel S."/>
            <person name="Haider S."/>
            <person name="Rychlik N."/>
            <person name="Nowka B."/>
            <person name="Schmeisser C."/>
            <person name="Lebedeva E.V."/>
            <person name="Rattei T."/>
            <person name="Bohm C."/>
            <person name="Schmid M."/>
            <person name="Galushko A."/>
            <person name="Hatzenpichler R."/>
            <person name="Weinmaier T."/>
            <person name="Daniel R."/>
            <person name="Schleper C."/>
            <person name="Spieck E."/>
            <person name="Streit W."/>
            <person name="Wagner M."/>
        </authorList>
    </citation>
    <scope>NUCLEOTIDE SEQUENCE [LARGE SCALE GENOMIC DNA]</scope>
    <source>
        <strain evidence="2">Ga9.2</strain>
    </source>
</reference>
<sequence length="66" mass="7546">MLCDSTAPAAADTRLFLLTFQFVLLNLRVLASDIEHRLTSSPDFSAVPLKETFYYKHWIKLTEIVS</sequence>
<dbReference type="InParanoid" id="K0IMD3"/>
<dbReference type="BioCyc" id="CNIT1237085:G1324-865-MONOMER"/>
<dbReference type="Proteomes" id="UP000008037">
    <property type="component" value="Chromosome"/>
</dbReference>
<gene>
    <name evidence="1" type="ordered locus">Ngar_c08670</name>
</gene>
<dbReference type="STRING" id="1237085.Ngar_c08670"/>
<evidence type="ECO:0000313" key="1">
    <source>
        <dbReference type="EMBL" id="AFU57809.1"/>
    </source>
</evidence>
<keyword evidence="2" id="KW-1185">Reference proteome</keyword>
<accession>K0IMD3</accession>
<dbReference type="EMBL" id="CP002408">
    <property type="protein sequence ID" value="AFU57809.1"/>
    <property type="molecule type" value="Genomic_DNA"/>
</dbReference>
<dbReference type="AlphaFoldDB" id="K0IMD3"/>
<dbReference type="KEGG" id="nga:Ngar_c08670"/>
<organism evidence="1 2">
    <name type="scientific">Nitrososphaera gargensis (strain Ga9.2)</name>
    <dbReference type="NCBI Taxonomy" id="1237085"/>
    <lineage>
        <taxon>Archaea</taxon>
        <taxon>Nitrososphaerota</taxon>
        <taxon>Nitrososphaeria</taxon>
        <taxon>Nitrososphaerales</taxon>
        <taxon>Nitrososphaeraceae</taxon>
        <taxon>Nitrososphaera</taxon>
    </lineage>
</organism>
<dbReference type="HOGENOM" id="CLU_2821037_0_0_2"/>
<protein>
    <submittedName>
        <fullName evidence="1">Uncharacterized protein</fullName>
    </submittedName>
</protein>
<proteinExistence type="predicted"/>
<evidence type="ECO:0000313" key="2">
    <source>
        <dbReference type="Proteomes" id="UP000008037"/>
    </source>
</evidence>